<evidence type="ECO:0000256" key="12">
    <source>
        <dbReference type="ARBA" id="ARBA00023014"/>
    </source>
</evidence>
<evidence type="ECO:0000256" key="16">
    <source>
        <dbReference type="SAM" id="MobiDB-lite"/>
    </source>
</evidence>
<keyword evidence="6 15" id="KW-0235">DNA replication</keyword>
<keyword evidence="11 15" id="KW-0408">Iron</keyword>
<dbReference type="Pfam" id="PF03104">
    <property type="entry name" value="DNA_pol_B_exo1"/>
    <property type="match status" value="1"/>
</dbReference>
<dbReference type="SMART" id="SM01159">
    <property type="entry name" value="DUF1744"/>
    <property type="match status" value="1"/>
</dbReference>
<comment type="function">
    <text evidence="15">DNA polymerase II participates in chromosomal DNA replication.</text>
</comment>
<evidence type="ECO:0000256" key="8">
    <source>
        <dbReference type="ARBA" id="ARBA00022771"/>
    </source>
</evidence>
<evidence type="ECO:0000259" key="17">
    <source>
        <dbReference type="SMART" id="SM01159"/>
    </source>
</evidence>
<keyword evidence="19" id="KW-1185">Reference proteome</keyword>
<comment type="caution">
    <text evidence="18">The sequence shown here is derived from an EMBL/GenBank/DDBJ whole genome shotgun (WGS) entry which is preliminary data.</text>
</comment>
<dbReference type="GO" id="GO:0006297">
    <property type="term" value="P:nucleotide-excision repair, DNA gap filling"/>
    <property type="evidence" value="ECO:0007669"/>
    <property type="project" value="TreeGrafter"/>
</dbReference>
<dbReference type="GO" id="GO:0045004">
    <property type="term" value="P:DNA replication proofreading"/>
    <property type="evidence" value="ECO:0007669"/>
    <property type="project" value="TreeGrafter"/>
</dbReference>
<keyword evidence="14 15" id="KW-0539">Nucleus</keyword>
<evidence type="ECO:0000256" key="9">
    <source>
        <dbReference type="ARBA" id="ARBA00022833"/>
    </source>
</evidence>
<comment type="similarity">
    <text evidence="2 15">Belongs to the DNA polymerase type-B family.</text>
</comment>
<dbReference type="GO" id="GO:0000278">
    <property type="term" value="P:mitotic cell cycle"/>
    <property type="evidence" value="ECO:0007669"/>
    <property type="project" value="TreeGrafter"/>
</dbReference>
<keyword evidence="10 15" id="KW-0239">DNA-directed DNA polymerase</keyword>
<dbReference type="Gene3D" id="3.30.342.10">
    <property type="entry name" value="DNA Polymerase, chain B, domain 1"/>
    <property type="match status" value="1"/>
</dbReference>
<feature type="domain" description="DNA polymerase epsilon catalytic subunit A C-terminal" evidence="17">
    <location>
        <begin position="1535"/>
        <end position="1909"/>
    </location>
</feature>
<dbReference type="GO" id="GO:0008310">
    <property type="term" value="F:single-stranded DNA 3'-5' DNA exonuclease activity"/>
    <property type="evidence" value="ECO:0007669"/>
    <property type="project" value="TreeGrafter"/>
</dbReference>
<protein>
    <recommendedName>
        <fullName evidence="15">DNA polymerase epsilon catalytic subunit</fullName>
        <ecNumber evidence="15">2.7.7.7</ecNumber>
    </recommendedName>
</protein>
<dbReference type="PANTHER" id="PTHR10670">
    <property type="entry name" value="DNA POLYMERASE EPSILON CATALYTIC SUBUNIT A"/>
    <property type="match status" value="1"/>
</dbReference>
<dbReference type="SMART" id="SM00486">
    <property type="entry name" value="POLBc"/>
    <property type="match status" value="1"/>
</dbReference>
<dbReference type="PANTHER" id="PTHR10670:SF0">
    <property type="entry name" value="DNA POLYMERASE EPSILON CATALYTIC SUBUNIT A"/>
    <property type="match status" value="1"/>
</dbReference>
<dbReference type="InterPro" id="IPR006172">
    <property type="entry name" value="DNA-dir_DNA_pol_B"/>
</dbReference>
<dbReference type="CDD" id="cd05779">
    <property type="entry name" value="DNA_polB_epsilon_exo"/>
    <property type="match status" value="1"/>
</dbReference>
<dbReference type="SUPFAM" id="SSF53098">
    <property type="entry name" value="Ribonuclease H-like"/>
    <property type="match status" value="1"/>
</dbReference>
<dbReference type="InterPro" id="IPR029703">
    <property type="entry name" value="POL2"/>
</dbReference>
<sequence>MQTGNRGMQAAGRQRYRSAGGGRGWQRHPPAPPRDSSGPLEEAAEAPDGSEEVRDDEMELHQAEQAMGVGAHGAYREVREETERLDRTFGFEPMRVIRVGGPTAERLGWLVNMVGCLVHDPMRRRPVSGVDLFFVSGDELGGDFRATLVVRPYFYVACEPGTEREVESALQREFIDSIHAIRLVELEDLDVLNHLASQEKRTFLQVETFTTDELVRIRSFVAPYVARARKRARQPLRTVPDADRRGPALGRASPFESIVDAREYDVPYVTRVAIDHEVRCGYWYRVQPALDGHSAQLQVVPELVERATPCVLAFDIECTKAPLKFPDAQHDQVMMISWMVDGRGYLGINREVVAADICDFEYTPRREFPGEFVVFNEADERALLLRFFAEVRRARPRVLVTYNGDNFDWPFLQARASRHGLRMLHEAGIAFSGRRGECRGRSAIHMDCLHWVNRDSYLPQGSRGLKAVTRTLLGFEPHELHPEEMVPAARSRPQELAAYSVSDAVCTYYLYMRYVHPFIFSLCNILPLGPDDVLRKGSGTLCENLLMCEARRRHIVAPNKHSGDGEVPLFEDHVLEQETYIGGHVEALRSGVFRSDLPLRFVTCPATLDRLQRELDAVLRFAVEVECRAPLADVLNYDEVRAAIQQRLEALRRRPERDELPLLYHLDVGAMYPNIILTNRLQPHACVTRAQCAACDYNGTSDCQRKMRWVWRGEYYPASGGEVRSVQASVSATLQSRRLRGDAVAPEAASALFKRRLRDYCMRVHRKTLQTAEQTREAWICQRENPFYVDTVRAFRDRRYQYKRLLKRWRREVDEGDSAEARNMCVLYDSLQLAHKCILNSFYGYVMRRAARWYSMEMAGVVTHTGAHIIRRARELIDDIGVALELDTDGIWCAVPASFPDQYTLQLRDGRQLSFSYLCASINADVARHFTNHQYQDRASDTQRYSVRSECTLSFEMDGPYRAMILPASKEEGRSIKKRYAVFHPDGRLAELKGFELKRRGELKLIKVFQGELFRRFLDGDSIEACYGAVAQTANQWLDVLESRGASLTDVELIDLLAEQNTMSKPLADYLRAGQKSSAITCAKRIEELLGPQMVRDRGLVCQYVIASRPAGAQVTERAIPVQVFSSPTPIRRQRMLRWLREPLFELREVLDWDYYRMRLSSAVQKLITLPAAFQGVRNPVPRVVHPEWMVKRLREAGDAGRQAKITGFFGGGKSESQPPDLEQVPGMEGGWAAAGVAVQSRASVSRSLVVSATTTSTATPAADAARSDASETLHPTADYRQWLRRRAKPAWRRWLQQAAQRRDGAPRTRYGAALWSAHPALAQRWHLLAVSAAERPGRYRLWAVLDGQRMLSIPLTVPRRLYFHYRLPPNAPLGQPVATPLQLPHGETLSSSSLLYGLEMDEEAFRTPAAAAALRAAWLWHGHQMQAVYGVRVSLQLLAHAQIGAACRPLPHLLQRSAADLLRHGVQLDDLERCGEAPITNVAASMQWYRLYGVWAADASQRGVWCWLTPDSCRVVLVGTRLRQGELVGPVEQTVRLMLADDPLASVPVATEASDDAPRPLGVQLVLCATKAEAYRQLGHAAAAAIPAAGAPRRPVAILLQAPVEGRALRRRVPSLNEYPVASVPFAVGDDDRLPPTGWEMVALRRALQRLRSAATTTATSGVRQQLSAFANVPLCDLPADASLYAVDVLVARQMLQRQMVPDVAPLTAEDAAAAVSAEDDTAPALEHALEVCHPTVHRGVVLEIDVHDMPLAALLHLETLCAAEGADVPPDPLLTEVLRPLVGQWAAAAQRSPAAALLLAHLHRWLAGGEARLHHSTLQRRFEHLLSKMFWSVQSALQGMNAPVVYASVTRLLLATPHRRLRDALEYGRFMAESLQTQPMFRSMRLYPRAQQREALLWLDRWHYVGCIAAEDTPASDACATGRWQCRWDAASDLAEPAYQTLLALLVAILSDGMQEAEEAITAPRLETETPGVGGGAGKRARVHAGEPLPPHFLEAALDAVQQVREAQGVDAAQTVAVQVLRVLALEPAWQDTAQPLLHALRKSLGGELGRQAVTSPGYTPAAATALPVVCPACRGLQSVVLTTHRLRECCLLPYHCDQCGQRVPDAVMDAALSQWLQGWVRAYLTRELRCERCGTTAARHLSTACECTGTYTVDRRVAPLDPAVLLSALRHCVRQHRLPCLSTILPITGR</sequence>
<evidence type="ECO:0000256" key="4">
    <source>
        <dbReference type="ARBA" id="ARBA00022679"/>
    </source>
</evidence>
<dbReference type="InterPro" id="IPR043502">
    <property type="entry name" value="DNA/RNA_pol_sf"/>
</dbReference>
<dbReference type="GO" id="GO:0051539">
    <property type="term" value="F:4 iron, 4 sulfur cluster binding"/>
    <property type="evidence" value="ECO:0007669"/>
    <property type="project" value="UniProtKB-KW"/>
</dbReference>
<dbReference type="Gene3D" id="1.10.132.60">
    <property type="entry name" value="DNA polymerase family B, C-terminal domain"/>
    <property type="match status" value="1"/>
</dbReference>
<evidence type="ECO:0000313" key="19">
    <source>
        <dbReference type="Proteomes" id="UP001301350"/>
    </source>
</evidence>
<gene>
    <name evidence="18" type="ORF">CDCA_CDCA10G2934</name>
</gene>
<keyword evidence="8 15" id="KW-0863">Zinc-finger</keyword>
<comment type="catalytic activity">
    <reaction evidence="15">
        <text>DNA(n) + a 2'-deoxyribonucleoside 5'-triphosphate = DNA(n+1) + diphosphate</text>
        <dbReference type="Rhea" id="RHEA:22508"/>
        <dbReference type="Rhea" id="RHEA-COMP:17339"/>
        <dbReference type="Rhea" id="RHEA-COMP:17340"/>
        <dbReference type="ChEBI" id="CHEBI:33019"/>
        <dbReference type="ChEBI" id="CHEBI:61560"/>
        <dbReference type="ChEBI" id="CHEBI:173112"/>
        <dbReference type="EC" id="2.7.7.7"/>
    </reaction>
</comment>
<comment type="subcellular location">
    <subcellularLocation>
        <location evidence="1 15">Nucleus</location>
    </subcellularLocation>
</comment>
<evidence type="ECO:0000313" key="18">
    <source>
        <dbReference type="EMBL" id="KAK4536909.1"/>
    </source>
</evidence>
<dbReference type="CDD" id="cd05535">
    <property type="entry name" value="POLBc_epsilon"/>
    <property type="match status" value="1"/>
</dbReference>
<evidence type="ECO:0000256" key="15">
    <source>
        <dbReference type="RuleBase" id="RU365029"/>
    </source>
</evidence>
<dbReference type="Proteomes" id="UP001301350">
    <property type="component" value="Unassembled WGS sequence"/>
</dbReference>
<dbReference type="GO" id="GO:0000166">
    <property type="term" value="F:nucleotide binding"/>
    <property type="evidence" value="ECO:0007669"/>
    <property type="project" value="InterPro"/>
</dbReference>
<dbReference type="InterPro" id="IPR006133">
    <property type="entry name" value="DNA-dir_DNA_pol_B_exonuc"/>
</dbReference>
<proteinExistence type="inferred from homology"/>
<evidence type="ECO:0000256" key="14">
    <source>
        <dbReference type="ARBA" id="ARBA00023242"/>
    </source>
</evidence>
<dbReference type="GO" id="GO:0003677">
    <property type="term" value="F:DNA binding"/>
    <property type="evidence" value="ECO:0007669"/>
    <property type="project" value="UniProtKB-KW"/>
</dbReference>
<organism evidence="18 19">
    <name type="scientific">Cyanidium caldarium</name>
    <name type="common">Red alga</name>
    <dbReference type="NCBI Taxonomy" id="2771"/>
    <lineage>
        <taxon>Eukaryota</taxon>
        <taxon>Rhodophyta</taxon>
        <taxon>Bangiophyceae</taxon>
        <taxon>Cyanidiales</taxon>
        <taxon>Cyanidiaceae</taxon>
        <taxon>Cyanidium</taxon>
    </lineage>
</organism>
<evidence type="ECO:0000256" key="13">
    <source>
        <dbReference type="ARBA" id="ARBA00023125"/>
    </source>
</evidence>
<dbReference type="InterPro" id="IPR055191">
    <property type="entry name" value="POL2_thumb"/>
</dbReference>
<dbReference type="InterPro" id="IPR012337">
    <property type="entry name" value="RNaseH-like_sf"/>
</dbReference>
<evidence type="ECO:0000256" key="3">
    <source>
        <dbReference type="ARBA" id="ARBA00022485"/>
    </source>
</evidence>
<evidence type="ECO:0000256" key="11">
    <source>
        <dbReference type="ARBA" id="ARBA00023004"/>
    </source>
</evidence>
<dbReference type="Pfam" id="PF22634">
    <property type="entry name" value="POL2_thumb"/>
    <property type="match status" value="1"/>
</dbReference>
<dbReference type="GO" id="GO:0008622">
    <property type="term" value="C:epsilon DNA polymerase complex"/>
    <property type="evidence" value="ECO:0007669"/>
    <property type="project" value="InterPro"/>
</dbReference>
<dbReference type="GO" id="GO:0006272">
    <property type="term" value="P:leading strand elongation"/>
    <property type="evidence" value="ECO:0007669"/>
    <property type="project" value="TreeGrafter"/>
</dbReference>
<feature type="region of interest" description="Disordered" evidence="16">
    <location>
        <begin position="1"/>
        <end position="56"/>
    </location>
</feature>
<dbReference type="InterPro" id="IPR042087">
    <property type="entry name" value="DNA_pol_B_thumb"/>
</dbReference>
<name>A0AAV9IXB0_CYACA</name>
<dbReference type="EC" id="2.7.7.7" evidence="15"/>
<dbReference type="InterPro" id="IPR036397">
    <property type="entry name" value="RNaseH_sf"/>
</dbReference>
<dbReference type="FunFam" id="3.30.420.10:FF:000010">
    <property type="entry name" value="DNA polymerase epsilon catalytic subunit"/>
    <property type="match status" value="1"/>
</dbReference>
<comment type="cofactor">
    <cofactor evidence="15">
        <name>[4Fe-4S] cluster</name>
        <dbReference type="ChEBI" id="CHEBI:49883"/>
    </cofactor>
</comment>
<dbReference type="InterPro" id="IPR023211">
    <property type="entry name" value="DNA_pol_palm_dom_sf"/>
</dbReference>
<keyword evidence="7 15" id="KW-0479">Metal-binding</keyword>
<dbReference type="Gene3D" id="3.30.420.10">
    <property type="entry name" value="Ribonuclease H-like superfamily/Ribonuclease H"/>
    <property type="match status" value="1"/>
</dbReference>
<dbReference type="InterPro" id="IPR013697">
    <property type="entry name" value="DNA_pol_e_suA_C"/>
</dbReference>
<dbReference type="Gene3D" id="3.90.1600.10">
    <property type="entry name" value="Palm domain of DNA polymerase"/>
    <property type="match status" value="1"/>
</dbReference>
<keyword evidence="3 15" id="KW-0004">4Fe-4S</keyword>
<evidence type="ECO:0000256" key="10">
    <source>
        <dbReference type="ARBA" id="ARBA00022932"/>
    </source>
</evidence>
<reference evidence="18 19" key="1">
    <citation type="submission" date="2022-07" db="EMBL/GenBank/DDBJ databases">
        <title>Genome-wide signatures of adaptation to extreme environments.</title>
        <authorList>
            <person name="Cho C.H."/>
            <person name="Yoon H.S."/>
        </authorList>
    </citation>
    <scope>NUCLEOTIDE SEQUENCE [LARGE SCALE GENOMIC DNA]</scope>
    <source>
        <strain evidence="18 19">DBV 063 E5</strain>
    </source>
</reference>
<keyword evidence="5 15" id="KW-0548">Nucleotidyltransferase</keyword>
<dbReference type="SUPFAM" id="SSF56672">
    <property type="entry name" value="DNA/RNA polymerases"/>
    <property type="match status" value="1"/>
</dbReference>
<keyword evidence="12 15" id="KW-0411">Iron-sulfur</keyword>
<dbReference type="EMBL" id="JANCYW010000010">
    <property type="protein sequence ID" value="KAK4536909.1"/>
    <property type="molecule type" value="Genomic_DNA"/>
</dbReference>
<evidence type="ECO:0000256" key="1">
    <source>
        <dbReference type="ARBA" id="ARBA00004123"/>
    </source>
</evidence>
<feature type="compositionally biased region" description="Acidic residues" evidence="16">
    <location>
        <begin position="42"/>
        <end position="56"/>
    </location>
</feature>
<accession>A0AAV9IXB0</accession>
<evidence type="ECO:0000256" key="7">
    <source>
        <dbReference type="ARBA" id="ARBA00022723"/>
    </source>
</evidence>
<evidence type="ECO:0000256" key="6">
    <source>
        <dbReference type="ARBA" id="ARBA00022705"/>
    </source>
</evidence>
<evidence type="ECO:0000256" key="5">
    <source>
        <dbReference type="ARBA" id="ARBA00022695"/>
    </source>
</evidence>
<dbReference type="GO" id="GO:0003887">
    <property type="term" value="F:DNA-directed DNA polymerase activity"/>
    <property type="evidence" value="ECO:0007669"/>
    <property type="project" value="UniProtKB-KW"/>
</dbReference>
<keyword evidence="13 15" id="KW-0238">DNA-binding</keyword>
<evidence type="ECO:0000256" key="2">
    <source>
        <dbReference type="ARBA" id="ARBA00005755"/>
    </source>
</evidence>
<dbReference type="GO" id="GO:0008270">
    <property type="term" value="F:zinc ion binding"/>
    <property type="evidence" value="ECO:0007669"/>
    <property type="project" value="UniProtKB-KW"/>
</dbReference>
<dbReference type="Pfam" id="PF08490">
    <property type="entry name" value="DUF1744"/>
    <property type="match status" value="2"/>
</dbReference>
<keyword evidence="4 15" id="KW-0808">Transferase</keyword>
<dbReference type="GO" id="GO:0006287">
    <property type="term" value="P:base-excision repair, gap-filling"/>
    <property type="evidence" value="ECO:0007669"/>
    <property type="project" value="TreeGrafter"/>
</dbReference>
<keyword evidence="9 15" id="KW-0862">Zinc</keyword>